<dbReference type="PANTHER" id="PTHR48098">
    <property type="entry name" value="ENTEROCHELIN ESTERASE-RELATED"/>
    <property type="match status" value="1"/>
</dbReference>
<keyword evidence="2" id="KW-1185">Reference proteome</keyword>
<proteinExistence type="predicted"/>
<accession>A0AAU9E3Y8</accession>
<dbReference type="InterPro" id="IPR000801">
    <property type="entry name" value="Esterase-like"/>
</dbReference>
<gene>
    <name evidence="1" type="ORF">HLVA_17640</name>
</gene>
<dbReference type="InterPro" id="IPR050583">
    <property type="entry name" value="Mycobacterial_A85_antigen"/>
</dbReference>
<dbReference type="KEGG" id="haby:HLVA_17640"/>
<dbReference type="InterPro" id="IPR029058">
    <property type="entry name" value="AB_hydrolase_fold"/>
</dbReference>
<dbReference type="SUPFAM" id="SSF53474">
    <property type="entry name" value="alpha/beta-Hydrolases"/>
    <property type="match status" value="1"/>
</dbReference>
<dbReference type="EMBL" id="AP027059">
    <property type="protein sequence ID" value="BDU51195.1"/>
    <property type="molecule type" value="Genomic_DNA"/>
</dbReference>
<evidence type="ECO:0000313" key="2">
    <source>
        <dbReference type="Proteomes" id="UP001321582"/>
    </source>
</evidence>
<reference evidence="1 2" key="1">
    <citation type="submission" date="2022-11" db="EMBL/GenBank/DDBJ databases">
        <title>Haliovirga abyssi gen. nov., sp. nov., a mesophilic fermentative bacterium isolated from the Iheya North hydrothermal field and the proposal of Haliovirgaceae fam. nov.</title>
        <authorList>
            <person name="Miyazaki U."/>
            <person name="Tame A."/>
            <person name="Miyazaki J."/>
            <person name="Takai K."/>
            <person name="Sawayama S."/>
            <person name="Kitajima M."/>
            <person name="Okamoto A."/>
            <person name="Nakagawa S."/>
        </authorList>
    </citation>
    <scope>NUCLEOTIDE SEQUENCE [LARGE SCALE GENOMIC DNA]</scope>
    <source>
        <strain evidence="1 2">IC12</strain>
    </source>
</reference>
<organism evidence="1 2">
    <name type="scientific">Haliovirga abyssi</name>
    <dbReference type="NCBI Taxonomy" id="2996794"/>
    <lineage>
        <taxon>Bacteria</taxon>
        <taxon>Fusobacteriati</taxon>
        <taxon>Fusobacteriota</taxon>
        <taxon>Fusobacteriia</taxon>
        <taxon>Fusobacteriales</taxon>
        <taxon>Haliovirgaceae</taxon>
        <taxon>Haliovirga</taxon>
    </lineage>
</organism>
<sequence>MKYIFMIFLLSTMIACTSLEKDKSKTQIKYMPTQITIESGDKFSRIKWNLQNKNNIEKIELFRNLEYASNKYYKLKELPFDYDFTDVQQPTFAKLKYYFKITYKDGIQKKSDTFDVIGKHNSVILDNGLGIELEVILPKNYNTNKEKKYPVVYLLDGMDNFELNMSEDELMFDEMIELNKDKLSDMIVIGIESPVDRYRRFLPYKDVKNAGVANPGGVEYSKFIAEKVIPYVDKKYRTIKRADGRTIYVVSHGGLLSNYIGETYPKLFKNSASLSPAFYVGDFAEIEKIKNNKKTDKKVYIFTGTNEWQMNGRMAVKAYENIGYKYGKDIIYYEGNDEYHHVDSWRKIEMDPLLFFENGTDDNGEFRIEIERIYGFGVEPRPYGTPESYKPGRVTTIINPVFTTKRGIQYSLMDLAKYEVIDKENGKINKYGEFKFLNNLPCRVKVTYSNVEKIVEVLPYKKTKIIKNTSIKIDSLNWNINNGKIILNWKLNRYESSNRIEVWAKQREKDKFKYIGYQPAYLEKFDTKLDFDKKYELKIRLIGENEKVIEEKIIK</sequence>
<evidence type="ECO:0000313" key="1">
    <source>
        <dbReference type="EMBL" id="BDU51195.1"/>
    </source>
</evidence>
<protein>
    <submittedName>
        <fullName evidence="1">Uncharacterized protein</fullName>
    </submittedName>
</protein>
<dbReference type="Pfam" id="PF00756">
    <property type="entry name" value="Esterase"/>
    <property type="match status" value="1"/>
</dbReference>
<dbReference type="PANTHER" id="PTHR48098:SF6">
    <property type="entry name" value="FERRI-BACILLIBACTIN ESTERASE BESA"/>
    <property type="match status" value="1"/>
</dbReference>
<dbReference type="Proteomes" id="UP001321582">
    <property type="component" value="Chromosome"/>
</dbReference>
<dbReference type="PROSITE" id="PS51257">
    <property type="entry name" value="PROKAR_LIPOPROTEIN"/>
    <property type="match status" value="1"/>
</dbReference>
<dbReference type="AlphaFoldDB" id="A0AAU9E3Y8"/>
<dbReference type="Gene3D" id="3.40.50.1820">
    <property type="entry name" value="alpha/beta hydrolase"/>
    <property type="match status" value="1"/>
</dbReference>
<name>A0AAU9E3Y8_9FUSO</name>